<dbReference type="AlphaFoldDB" id="A0A090YLS7"/>
<dbReference type="SUPFAM" id="SSF56112">
    <property type="entry name" value="Protein kinase-like (PK-like)"/>
    <property type="match status" value="1"/>
</dbReference>
<dbReference type="InterPro" id="IPR051678">
    <property type="entry name" value="AGP_Transferase"/>
</dbReference>
<evidence type="ECO:0000313" key="3">
    <source>
        <dbReference type="Proteomes" id="UP000029389"/>
    </source>
</evidence>
<protein>
    <submittedName>
        <fullName evidence="2">Nitrate reductase</fullName>
    </submittedName>
    <submittedName>
        <fullName evidence="1">Putative aminoglycoside phosphotransferase</fullName>
    </submittedName>
</protein>
<name>A0A090YLS7_9BACI</name>
<dbReference type="Proteomes" id="UP000264294">
    <property type="component" value="Unassembled WGS sequence"/>
</dbReference>
<dbReference type="Gene3D" id="3.30.200.150">
    <property type="match status" value="1"/>
</dbReference>
<keyword evidence="4" id="KW-1185">Reference proteome</keyword>
<dbReference type="Proteomes" id="UP000029389">
    <property type="component" value="Unassembled WGS sequence"/>
</dbReference>
<dbReference type="EMBL" id="JMQC01000008">
    <property type="protein sequence ID" value="KFM99424.1"/>
    <property type="molecule type" value="Genomic_DNA"/>
</dbReference>
<gene>
    <name evidence="2" type="ORF">D0U04_09715</name>
    <name evidence="1" type="ORF">DJ93_4503</name>
</gene>
<dbReference type="PATRIC" id="fig|1405.8.peg.4635"/>
<evidence type="ECO:0000313" key="1">
    <source>
        <dbReference type="EMBL" id="KFM99424.1"/>
    </source>
</evidence>
<dbReference type="Gene3D" id="3.90.1200.10">
    <property type="match status" value="1"/>
</dbReference>
<organism evidence="1 3">
    <name type="scientific">Bacillus clarus</name>
    <dbReference type="NCBI Taxonomy" id="2338372"/>
    <lineage>
        <taxon>Bacteria</taxon>
        <taxon>Bacillati</taxon>
        <taxon>Bacillota</taxon>
        <taxon>Bacilli</taxon>
        <taxon>Bacillales</taxon>
        <taxon>Bacillaceae</taxon>
        <taxon>Bacillus</taxon>
        <taxon>Bacillus cereus group</taxon>
    </lineage>
</organism>
<comment type="caution">
    <text evidence="1">The sequence shown here is derived from an EMBL/GenBank/DDBJ whole genome shotgun (WGS) entry which is preliminary data.</text>
</comment>
<reference evidence="1 3" key="1">
    <citation type="submission" date="2014-04" db="EMBL/GenBank/DDBJ databases">
        <authorList>
            <person name="Bishop-Lilly K.A."/>
            <person name="Broomall S.M."/>
            <person name="Chain P.S."/>
            <person name="Chertkov O."/>
            <person name="Coyne S.R."/>
            <person name="Daligault H.E."/>
            <person name="Davenport K.W."/>
            <person name="Erkkila T."/>
            <person name="Frey K.G."/>
            <person name="Gibbons H.S."/>
            <person name="Gu W."/>
            <person name="Jaissle J."/>
            <person name="Johnson S.L."/>
            <person name="Koroleva G.I."/>
            <person name="Ladner J.T."/>
            <person name="Lo C.-C."/>
            <person name="Minogue T.D."/>
            <person name="Munk C."/>
            <person name="Palacios G.F."/>
            <person name="Redden C.L."/>
            <person name="Rosenzweig C.N."/>
            <person name="Scholz M.B."/>
            <person name="Teshima H."/>
            <person name="Xu Y."/>
        </authorList>
    </citation>
    <scope>NUCLEOTIDE SEQUENCE [LARGE SCALE GENOMIC DNA]</scope>
    <source>
        <strain evidence="1 3">BHP</strain>
    </source>
</reference>
<evidence type="ECO:0000313" key="4">
    <source>
        <dbReference type="Proteomes" id="UP000264294"/>
    </source>
</evidence>
<evidence type="ECO:0000313" key="2">
    <source>
        <dbReference type="EMBL" id="RFT67041.1"/>
    </source>
</evidence>
<dbReference type="GO" id="GO:0016740">
    <property type="term" value="F:transferase activity"/>
    <property type="evidence" value="ECO:0007669"/>
    <property type="project" value="UniProtKB-KW"/>
</dbReference>
<dbReference type="InterPro" id="IPR011009">
    <property type="entry name" value="Kinase-like_dom_sf"/>
</dbReference>
<dbReference type="EMBL" id="QVOD01000009">
    <property type="protein sequence ID" value="RFT67041.1"/>
    <property type="molecule type" value="Genomic_DNA"/>
</dbReference>
<proteinExistence type="predicted"/>
<dbReference type="PANTHER" id="PTHR21310">
    <property type="entry name" value="AMINOGLYCOSIDE PHOSPHOTRANSFERASE-RELATED-RELATED"/>
    <property type="match status" value="1"/>
</dbReference>
<keyword evidence="1" id="KW-0808">Transferase</keyword>
<dbReference type="PANTHER" id="PTHR21310:SF15">
    <property type="entry name" value="AMINOGLYCOSIDE PHOSPHOTRANSFERASE DOMAIN-CONTAINING PROTEIN"/>
    <property type="match status" value="1"/>
</dbReference>
<accession>A0A090YLS7</accession>
<reference evidence="2 4" key="2">
    <citation type="submission" date="2018-08" db="EMBL/GenBank/DDBJ databases">
        <title>Bacillus clarus sp. nov. strain PS00077A.</title>
        <authorList>
            <person name="Mendez Acevedo M."/>
            <person name="Carroll L."/>
            <person name="Mukherjee M."/>
            <person name="Wiedmann M."/>
            <person name="Kovac J."/>
        </authorList>
    </citation>
    <scope>NUCLEOTIDE SEQUENCE [LARGE SCALE GENOMIC DNA]</scope>
    <source>
        <strain evidence="2 4">PS00077A</strain>
    </source>
</reference>
<sequence>MFQQLFTSPILYTKALHPGYEDHASDIFLVKTENEEVIIRSSKMNGEPNNDFWWGCKHLFGIDPRNVHHLETVHTLLQKHTSLPIPTILQKHTLKGREYVVVVEKLQGKTLQSFIGQSDSILFSLGKGLAQIHTFKANFIGNPAGNFQVPLNQFQQHILKVSHNLVDMFYSDNASICNAFNTFQSQLSSMPIPKDATLVLIDMDPTQFLTDGISITGLVDTEAYAVAPQELDFIGLEYVLTEKEACAFKEGYETIMPIPNLEQCRQPYRYLYRLLSVQGSVDLKEWLNDPAYF</sequence>
<dbReference type="RefSeq" id="WP_042983375.1">
    <property type="nucleotide sequence ID" value="NZ_JMQC01000008.1"/>
</dbReference>